<evidence type="ECO:0000256" key="2">
    <source>
        <dbReference type="ARBA" id="ARBA00022448"/>
    </source>
</evidence>
<dbReference type="Pfam" id="PF00497">
    <property type="entry name" value="SBP_bac_3"/>
    <property type="match status" value="1"/>
</dbReference>
<organism evidence="6 7">
    <name type="scientific">Streptomyces cacaoi</name>
    <dbReference type="NCBI Taxonomy" id="1898"/>
    <lineage>
        <taxon>Bacteria</taxon>
        <taxon>Bacillati</taxon>
        <taxon>Actinomycetota</taxon>
        <taxon>Actinomycetes</taxon>
        <taxon>Kitasatosporales</taxon>
        <taxon>Streptomycetaceae</taxon>
        <taxon>Streptomyces</taxon>
    </lineage>
</organism>
<dbReference type="GO" id="GO:0006865">
    <property type="term" value="P:amino acid transport"/>
    <property type="evidence" value="ECO:0007669"/>
    <property type="project" value="TreeGrafter"/>
</dbReference>
<evidence type="ECO:0000259" key="5">
    <source>
        <dbReference type="SMART" id="SM00062"/>
    </source>
</evidence>
<dbReference type="GO" id="GO:0030288">
    <property type="term" value="C:outer membrane-bounded periplasmic space"/>
    <property type="evidence" value="ECO:0007669"/>
    <property type="project" value="TreeGrafter"/>
</dbReference>
<evidence type="ECO:0000256" key="4">
    <source>
        <dbReference type="SAM" id="MobiDB-lite"/>
    </source>
</evidence>
<comment type="caution">
    <text evidence="6">The sequence shown here is derived from an EMBL/GenBank/DDBJ whole genome shotgun (WGS) entry which is preliminary data.</text>
</comment>
<reference evidence="6 7" key="1">
    <citation type="submission" date="2019-06" db="EMBL/GenBank/DDBJ databases">
        <title>Whole genome shotgun sequence of Streptomyces cacaoi subsp. cacaoi NBRC 12748.</title>
        <authorList>
            <person name="Hosoyama A."/>
            <person name="Uohara A."/>
            <person name="Ohji S."/>
            <person name="Ichikawa N."/>
        </authorList>
    </citation>
    <scope>NUCLEOTIDE SEQUENCE [LARGE SCALE GENOMIC DNA]</scope>
    <source>
        <strain evidence="6 7">NBRC 12748</strain>
    </source>
</reference>
<evidence type="ECO:0000256" key="1">
    <source>
        <dbReference type="ARBA" id="ARBA00010333"/>
    </source>
</evidence>
<dbReference type="GO" id="GO:0005576">
    <property type="term" value="C:extracellular region"/>
    <property type="evidence" value="ECO:0007669"/>
    <property type="project" value="TreeGrafter"/>
</dbReference>
<feature type="compositionally biased region" description="Low complexity" evidence="4">
    <location>
        <begin position="62"/>
        <end position="85"/>
    </location>
</feature>
<dbReference type="PROSITE" id="PS51318">
    <property type="entry name" value="TAT"/>
    <property type="match status" value="1"/>
</dbReference>
<dbReference type="OrthoDB" id="9807888at2"/>
<dbReference type="InterPro" id="IPR006311">
    <property type="entry name" value="TAT_signal"/>
</dbReference>
<feature type="compositionally biased region" description="Low complexity" evidence="4">
    <location>
        <begin position="16"/>
        <end position="25"/>
    </location>
</feature>
<keyword evidence="3" id="KW-0732">Signal</keyword>
<evidence type="ECO:0000313" key="6">
    <source>
        <dbReference type="EMBL" id="GEB50952.1"/>
    </source>
</evidence>
<name>A0A4Y3R0E9_STRCI</name>
<feature type="compositionally biased region" description="Basic and acidic residues" evidence="4">
    <location>
        <begin position="94"/>
        <end position="103"/>
    </location>
</feature>
<evidence type="ECO:0000256" key="3">
    <source>
        <dbReference type="ARBA" id="ARBA00022729"/>
    </source>
</evidence>
<dbReference type="InterPro" id="IPR051455">
    <property type="entry name" value="Bact_solute-bind_prot3"/>
</dbReference>
<dbReference type="CDD" id="cd13690">
    <property type="entry name" value="PBP2_GluB"/>
    <property type="match status" value="1"/>
</dbReference>
<feature type="region of interest" description="Disordered" evidence="4">
    <location>
        <begin position="55"/>
        <end position="114"/>
    </location>
</feature>
<protein>
    <recommendedName>
        <fullName evidence="5">Solute-binding protein family 3/N-terminal domain-containing protein</fullName>
    </recommendedName>
</protein>
<feature type="domain" description="Solute-binding protein family 3/N-terminal" evidence="5">
    <location>
        <begin position="126"/>
        <end position="353"/>
    </location>
</feature>
<dbReference type="PANTHER" id="PTHR30085">
    <property type="entry name" value="AMINO ACID ABC TRANSPORTER PERMEASE"/>
    <property type="match status" value="1"/>
</dbReference>
<dbReference type="Gene3D" id="3.40.190.10">
    <property type="entry name" value="Periplasmic binding protein-like II"/>
    <property type="match status" value="2"/>
</dbReference>
<feature type="region of interest" description="Disordered" evidence="4">
    <location>
        <begin position="1"/>
        <end position="35"/>
    </location>
</feature>
<dbReference type="PANTHER" id="PTHR30085:SF6">
    <property type="entry name" value="ABC TRANSPORTER GLUTAMINE-BINDING PROTEIN GLNH"/>
    <property type="match status" value="1"/>
</dbReference>
<dbReference type="EMBL" id="BJMM01000017">
    <property type="protein sequence ID" value="GEB50952.1"/>
    <property type="molecule type" value="Genomic_DNA"/>
</dbReference>
<evidence type="ECO:0000313" key="7">
    <source>
        <dbReference type="Proteomes" id="UP000319210"/>
    </source>
</evidence>
<dbReference type="InterPro" id="IPR001638">
    <property type="entry name" value="Solute-binding_3/MltF_N"/>
</dbReference>
<proteinExistence type="inferred from homology"/>
<dbReference type="SMART" id="SM00062">
    <property type="entry name" value="PBPb"/>
    <property type="match status" value="1"/>
</dbReference>
<keyword evidence="2" id="KW-0813">Transport</keyword>
<keyword evidence="7" id="KW-1185">Reference proteome</keyword>
<dbReference type="RefSeq" id="WP_086816863.1">
    <property type="nucleotide sequence ID" value="NZ_BJMM01000017.1"/>
</dbReference>
<comment type="similarity">
    <text evidence="1">Belongs to the bacterial solute-binding protein 3 family.</text>
</comment>
<dbReference type="Proteomes" id="UP000319210">
    <property type="component" value="Unassembled WGS sequence"/>
</dbReference>
<accession>A0A4Y3R0E9</accession>
<gene>
    <name evidence="6" type="ORF">SCA03_35030</name>
</gene>
<dbReference type="SUPFAM" id="SSF53850">
    <property type="entry name" value="Periplasmic binding protein-like II"/>
    <property type="match status" value="1"/>
</dbReference>
<dbReference type="AlphaFoldDB" id="A0A4Y3R0E9"/>
<feature type="region of interest" description="Disordered" evidence="4">
    <location>
        <begin position="348"/>
        <end position="371"/>
    </location>
</feature>
<sequence>MTAAGHRPPEADERAGAPAPGARPRTGTRRRRRAVLGTAALAAAVAAAVVPASEARHGGTGAHEASGTAHAASARPAGARAAAPAQDFRPGAPEPEKCADGKSPDASLRADGGSGKTVRAIKKRGKLVVGVDQNSYLWGFRDPTDGSIQGFDIDLVKAIARDILGDDGPDKITYKTIPTNKRFEAIEHRDVDMVVRAVTITCERKRDVAFSTAYFEAGQQLLAPEDSDVKGFDSSMNGRRICYASGSMAETMMTSDRFRALGAKPVVVPNQLDCLVRLQLGEADAVVTDNALAAGQAAQDPSVELVGTPQTVEPYGVAMHPDADDLVRRVNKVLEDYRKDGWRESYKEWLADNMDTKDGKEPAPPKARYSD</sequence>